<dbReference type="RefSeq" id="WP_214536168.1">
    <property type="nucleotide sequence ID" value="NZ_JAHFVK010000002.1"/>
</dbReference>
<feature type="signal peptide" evidence="2">
    <location>
        <begin position="1"/>
        <end position="20"/>
    </location>
</feature>
<evidence type="ECO:0000259" key="3">
    <source>
        <dbReference type="Pfam" id="PF13739"/>
    </source>
</evidence>
<feature type="domain" description="Deacetylase PdaC" evidence="3">
    <location>
        <begin position="57"/>
        <end position="147"/>
    </location>
</feature>
<dbReference type="Gene3D" id="3.30.565.40">
    <property type="entry name" value="Fervidobacterium nodosum Rt17-B1 like"/>
    <property type="match status" value="1"/>
</dbReference>
<organism evidence="4 5">
    <name type="scientific">Croceibacterium selenioxidans</name>
    <dbReference type="NCBI Taxonomy" id="2838833"/>
    <lineage>
        <taxon>Bacteria</taxon>
        <taxon>Pseudomonadati</taxon>
        <taxon>Pseudomonadota</taxon>
        <taxon>Alphaproteobacteria</taxon>
        <taxon>Sphingomonadales</taxon>
        <taxon>Erythrobacteraceae</taxon>
        <taxon>Croceibacterium</taxon>
    </lineage>
</organism>
<keyword evidence="5" id="KW-1185">Reference proteome</keyword>
<accession>A0ABS5W436</accession>
<keyword evidence="2" id="KW-0732">Signal</keyword>
<dbReference type="Pfam" id="PF13739">
    <property type="entry name" value="PdaC"/>
    <property type="match status" value="1"/>
</dbReference>
<reference evidence="4 5" key="1">
    <citation type="submission" date="2021-05" db="EMBL/GenBank/DDBJ databases">
        <title>Croceibacterium sp. LX-88 genome sequence.</title>
        <authorList>
            <person name="Luo X."/>
        </authorList>
    </citation>
    <scope>NUCLEOTIDE SEQUENCE [LARGE SCALE GENOMIC DNA]</scope>
    <source>
        <strain evidence="4 5">LX-88</strain>
    </source>
</reference>
<evidence type="ECO:0000256" key="2">
    <source>
        <dbReference type="SAM" id="SignalP"/>
    </source>
</evidence>
<evidence type="ECO:0000313" key="4">
    <source>
        <dbReference type="EMBL" id="MBT2134528.1"/>
    </source>
</evidence>
<proteinExistence type="predicted"/>
<evidence type="ECO:0000313" key="5">
    <source>
        <dbReference type="Proteomes" id="UP000811255"/>
    </source>
</evidence>
<feature type="compositionally biased region" description="Low complexity" evidence="1">
    <location>
        <begin position="27"/>
        <end position="48"/>
    </location>
</feature>
<sequence>MMRMLSVLALAVAISACNPGGGDSPDAAATPSPAATATPTPTATARATSNGARSVSEETDDFLFEYSYPAEAGRIAELASQLDVMLEQQRGQLADESQEARRAARADGFPYNKHSYTAEWKVVAALPGWLSLSNDVATYSGGAHGNYNLESLVWDKAKGESRKAIDLFVSPAALEKALGDRFCDELNRQRAKRRGAPVTKGGDDLFSDCPAIKDLTVLVGSSNGRTFNRLTLYAGPYVAGPYAEGAYKVNLSIDRAILDAVKPEFREAFSARN</sequence>
<feature type="region of interest" description="Disordered" evidence="1">
    <location>
        <begin position="22"/>
        <end position="54"/>
    </location>
</feature>
<dbReference type="Proteomes" id="UP000811255">
    <property type="component" value="Unassembled WGS sequence"/>
</dbReference>
<protein>
    <submittedName>
        <fullName evidence="4">DUF4163 domain-containing protein</fullName>
    </submittedName>
</protein>
<dbReference type="EMBL" id="JAHFVK010000002">
    <property type="protein sequence ID" value="MBT2134528.1"/>
    <property type="molecule type" value="Genomic_DNA"/>
</dbReference>
<comment type="caution">
    <text evidence="4">The sequence shown here is derived from an EMBL/GenBank/DDBJ whole genome shotgun (WGS) entry which is preliminary data.</text>
</comment>
<evidence type="ECO:0000256" key="1">
    <source>
        <dbReference type="SAM" id="MobiDB-lite"/>
    </source>
</evidence>
<dbReference type="InterPro" id="IPR025303">
    <property type="entry name" value="PdaC"/>
</dbReference>
<feature type="chain" id="PRO_5045130942" evidence="2">
    <location>
        <begin position="21"/>
        <end position="273"/>
    </location>
</feature>
<gene>
    <name evidence="4" type="ORF">KK137_09300</name>
</gene>
<name>A0ABS5W436_9SPHN</name>
<dbReference type="PROSITE" id="PS51257">
    <property type="entry name" value="PROKAR_LIPOPROTEIN"/>
    <property type="match status" value="1"/>
</dbReference>